<gene>
    <name evidence="3" type="ORF">SAMN04488003_11090</name>
</gene>
<dbReference type="InterPro" id="IPR002347">
    <property type="entry name" value="SDR_fam"/>
</dbReference>
<dbReference type="Gene3D" id="3.40.50.720">
    <property type="entry name" value="NAD(P)-binding Rossmann-like Domain"/>
    <property type="match status" value="1"/>
</dbReference>
<dbReference type="PROSITE" id="PS00061">
    <property type="entry name" value="ADH_SHORT"/>
    <property type="match status" value="1"/>
</dbReference>
<comment type="similarity">
    <text evidence="1">Belongs to the short-chain dehydrogenases/reductases (SDR) family.</text>
</comment>
<dbReference type="InterPro" id="IPR020904">
    <property type="entry name" value="Sc_DH/Rdtase_CS"/>
</dbReference>
<dbReference type="STRING" id="245187.SAMN04488003_11090"/>
<dbReference type="AlphaFoldDB" id="A0A1H8EEJ3"/>
<dbReference type="PANTHER" id="PTHR24321">
    <property type="entry name" value="DEHYDROGENASES, SHORT CHAIN"/>
    <property type="match status" value="1"/>
</dbReference>
<name>A0A1H8EEJ3_9RHOB</name>
<dbReference type="PANTHER" id="PTHR24321:SF8">
    <property type="entry name" value="ESTRADIOL 17-BETA-DEHYDROGENASE 8-RELATED"/>
    <property type="match status" value="1"/>
</dbReference>
<dbReference type="InterPro" id="IPR036291">
    <property type="entry name" value="NAD(P)-bd_dom_sf"/>
</dbReference>
<dbReference type="Proteomes" id="UP000199585">
    <property type="component" value="Unassembled WGS sequence"/>
</dbReference>
<evidence type="ECO:0000313" key="3">
    <source>
        <dbReference type="EMBL" id="SEN17816.1"/>
    </source>
</evidence>
<organism evidence="3 4">
    <name type="scientific">Loktanella fryxellensis</name>
    <dbReference type="NCBI Taxonomy" id="245187"/>
    <lineage>
        <taxon>Bacteria</taxon>
        <taxon>Pseudomonadati</taxon>
        <taxon>Pseudomonadota</taxon>
        <taxon>Alphaproteobacteria</taxon>
        <taxon>Rhodobacterales</taxon>
        <taxon>Roseobacteraceae</taxon>
        <taxon>Loktanella</taxon>
    </lineage>
</organism>
<dbReference type="RefSeq" id="WP_089902328.1">
    <property type="nucleotide sequence ID" value="NZ_FOCI01000010.1"/>
</dbReference>
<keyword evidence="2" id="KW-0560">Oxidoreductase</keyword>
<evidence type="ECO:0000256" key="2">
    <source>
        <dbReference type="ARBA" id="ARBA00023002"/>
    </source>
</evidence>
<evidence type="ECO:0000256" key="1">
    <source>
        <dbReference type="ARBA" id="ARBA00006484"/>
    </source>
</evidence>
<sequence>MDLGIKGRKALITGGSGGMGIETIKRFLEAGVIVTATDLKEEDLAPVREEYGITCIAGDLSSAKGVDAFLKEAGTDFDIWVHAAGVTGAKGDPLEMTEEDWEDALNIDFLSGVRLARHLCPVMIKKGWGRVVFVTSENVAQPYPEETVYNSAKSALLSFSKSIAMAHSGSGLLVNCIAPAFIETPMTDGMMEKRMEEEGCSFDEAVESFLEEERPYLVLKRRGKVEEVAPVIAFLCSELSSFVTGSNWRIDGGAVGSINV</sequence>
<reference evidence="3 4" key="1">
    <citation type="submission" date="2016-10" db="EMBL/GenBank/DDBJ databases">
        <authorList>
            <person name="de Groot N.N."/>
        </authorList>
    </citation>
    <scope>NUCLEOTIDE SEQUENCE [LARGE SCALE GENOMIC DNA]</scope>
    <source>
        <strain evidence="3 4">DSM 16213</strain>
    </source>
</reference>
<evidence type="ECO:0000313" key="4">
    <source>
        <dbReference type="Proteomes" id="UP000199585"/>
    </source>
</evidence>
<dbReference type="PRINTS" id="PR00081">
    <property type="entry name" value="GDHRDH"/>
</dbReference>
<dbReference type="SUPFAM" id="SSF51735">
    <property type="entry name" value="NAD(P)-binding Rossmann-fold domains"/>
    <property type="match status" value="1"/>
</dbReference>
<dbReference type="EMBL" id="FOCI01000010">
    <property type="protein sequence ID" value="SEN17816.1"/>
    <property type="molecule type" value="Genomic_DNA"/>
</dbReference>
<proteinExistence type="inferred from homology"/>
<dbReference type="Pfam" id="PF13561">
    <property type="entry name" value="adh_short_C2"/>
    <property type="match status" value="1"/>
</dbReference>
<dbReference type="GO" id="GO:0016491">
    <property type="term" value="F:oxidoreductase activity"/>
    <property type="evidence" value="ECO:0007669"/>
    <property type="project" value="UniProtKB-KW"/>
</dbReference>
<dbReference type="OrthoDB" id="9793325at2"/>
<keyword evidence="4" id="KW-1185">Reference proteome</keyword>
<accession>A0A1H8EEJ3</accession>
<protein>
    <submittedName>
        <fullName evidence="3">NAD(P)-dependent dehydrogenase, short-chain alcohol dehydrogenase family</fullName>
    </submittedName>
</protein>